<dbReference type="AlphaFoldDB" id="A0A5A7PU47"/>
<evidence type="ECO:0000256" key="1">
    <source>
        <dbReference type="SAM" id="MobiDB-lite"/>
    </source>
</evidence>
<sequence>MNLESLSSPTDMDPPFNYNNKVDSISRSVNDLVGVTREIEPPVLWNVFAKGHKVCRNALLMDLQHEIEFVENQEHEIQDEIRLIPFRGALHAVVVNVDMKLMGFNIVTEKNCELSMPEFERPHLTLELFDETMLALTWPMWPLALSKDGEKIFLRKGPCGMTLLPYIVWPRLIVETLISPYFWDKRKAAEESSAKEQKKNGEREQGQKGGEQDEGGMRDDFSVL</sequence>
<dbReference type="EMBL" id="BKCP01005072">
    <property type="protein sequence ID" value="GER36181.1"/>
    <property type="molecule type" value="Genomic_DNA"/>
</dbReference>
<comment type="caution">
    <text evidence="2">The sequence shown here is derived from an EMBL/GenBank/DDBJ whole genome shotgun (WGS) entry which is preliminary data.</text>
</comment>
<feature type="compositionally biased region" description="Basic and acidic residues" evidence="1">
    <location>
        <begin position="192"/>
        <end position="206"/>
    </location>
</feature>
<evidence type="ECO:0000313" key="3">
    <source>
        <dbReference type="Proteomes" id="UP000325081"/>
    </source>
</evidence>
<dbReference type="Proteomes" id="UP000325081">
    <property type="component" value="Unassembled WGS sequence"/>
</dbReference>
<gene>
    <name evidence="2" type="ORF">STAS_12493</name>
</gene>
<protein>
    <submittedName>
        <fullName evidence="2">GLU-ADT subunit B</fullName>
    </submittedName>
</protein>
<feature type="compositionally biased region" description="Basic and acidic residues" evidence="1">
    <location>
        <begin position="215"/>
        <end position="224"/>
    </location>
</feature>
<evidence type="ECO:0000313" key="2">
    <source>
        <dbReference type="EMBL" id="GER36181.1"/>
    </source>
</evidence>
<organism evidence="2 3">
    <name type="scientific">Striga asiatica</name>
    <name type="common">Asiatic witchweed</name>
    <name type="synonym">Buchnera asiatica</name>
    <dbReference type="NCBI Taxonomy" id="4170"/>
    <lineage>
        <taxon>Eukaryota</taxon>
        <taxon>Viridiplantae</taxon>
        <taxon>Streptophyta</taxon>
        <taxon>Embryophyta</taxon>
        <taxon>Tracheophyta</taxon>
        <taxon>Spermatophyta</taxon>
        <taxon>Magnoliopsida</taxon>
        <taxon>eudicotyledons</taxon>
        <taxon>Gunneridae</taxon>
        <taxon>Pentapetalae</taxon>
        <taxon>asterids</taxon>
        <taxon>lamiids</taxon>
        <taxon>Lamiales</taxon>
        <taxon>Orobanchaceae</taxon>
        <taxon>Buchnereae</taxon>
        <taxon>Striga</taxon>
    </lineage>
</organism>
<feature type="region of interest" description="Disordered" evidence="1">
    <location>
        <begin position="192"/>
        <end position="224"/>
    </location>
</feature>
<dbReference type="OrthoDB" id="5314306at2759"/>
<proteinExistence type="predicted"/>
<keyword evidence="3" id="KW-1185">Reference proteome</keyword>
<reference evidence="3" key="1">
    <citation type="journal article" date="2019" name="Curr. Biol.">
        <title>Genome Sequence of Striga asiatica Provides Insight into the Evolution of Plant Parasitism.</title>
        <authorList>
            <person name="Yoshida S."/>
            <person name="Kim S."/>
            <person name="Wafula E.K."/>
            <person name="Tanskanen J."/>
            <person name="Kim Y.M."/>
            <person name="Honaas L."/>
            <person name="Yang Z."/>
            <person name="Spallek T."/>
            <person name="Conn C.E."/>
            <person name="Ichihashi Y."/>
            <person name="Cheong K."/>
            <person name="Cui S."/>
            <person name="Der J.P."/>
            <person name="Gundlach H."/>
            <person name="Jiao Y."/>
            <person name="Hori C."/>
            <person name="Ishida J.K."/>
            <person name="Kasahara H."/>
            <person name="Kiba T."/>
            <person name="Kim M.S."/>
            <person name="Koo N."/>
            <person name="Laohavisit A."/>
            <person name="Lee Y.H."/>
            <person name="Lumba S."/>
            <person name="McCourt P."/>
            <person name="Mortimer J.C."/>
            <person name="Mutuku J.M."/>
            <person name="Nomura T."/>
            <person name="Sasaki-Sekimoto Y."/>
            <person name="Seto Y."/>
            <person name="Wang Y."/>
            <person name="Wakatake T."/>
            <person name="Sakakibara H."/>
            <person name="Demura T."/>
            <person name="Yamaguchi S."/>
            <person name="Yoneyama K."/>
            <person name="Manabe R.I."/>
            <person name="Nelson D.C."/>
            <person name="Schulman A.H."/>
            <person name="Timko M.P."/>
            <person name="dePamphilis C.W."/>
            <person name="Choi D."/>
            <person name="Shirasu K."/>
        </authorList>
    </citation>
    <scope>NUCLEOTIDE SEQUENCE [LARGE SCALE GENOMIC DNA]</scope>
    <source>
        <strain evidence="3">cv. UVA1</strain>
    </source>
</reference>
<name>A0A5A7PU47_STRAF</name>
<accession>A0A5A7PU47</accession>